<dbReference type="PANTHER" id="PTHR21197:SF0">
    <property type="entry name" value="UDP-GALACTOPYRANOSE MUTASE"/>
    <property type="match status" value="1"/>
</dbReference>
<dbReference type="GO" id="GO:0050660">
    <property type="term" value="F:flavin adenine dinucleotide binding"/>
    <property type="evidence" value="ECO:0007669"/>
    <property type="project" value="TreeGrafter"/>
</dbReference>
<dbReference type="EMBL" id="CP003415">
    <property type="protein sequence ID" value="AFI91088.1"/>
    <property type="molecule type" value="Genomic_DNA"/>
</dbReference>
<dbReference type="Pfam" id="PF13450">
    <property type="entry name" value="NAD_binding_8"/>
    <property type="match status" value="1"/>
</dbReference>
<dbReference type="PANTHER" id="PTHR21197">
    <property type="entry name" value="UDP-GALACTOPYRANOSE MUTASE"/>
    <property type="match status" value="1"/>
</dbReference>
<evidence type="ECO:0000313" key="1">
    <source>
        <dbReference type="EMBL" id="AFI91088.1"/>
    </source>
</evidence>
<accession>A0A0H3IB14</accession>
<sequence>MKIAIVGAGFSGAVIGRELADAGFTVEIFDQREHIGGNCYTARDAETNVMVHTYGPHIFTPIIKWYGTMLIVLVHLNPILIE</sequence>
<dbReference type="SUPFAM" id="SSF51971">
    <property type="entry name" value="Nucleotide-binding domain"/>
    <property type="match status" value="1"/>
</dbReference>
<dbReference type="GO" id="GO:0005829">
    <property type="term" value="C:cytosol"/>
    <property type="evidence" value="ECO:0007669"/>
    <property type="project" value="TreeGrafter"/>
</dbReference>
<proteinExistence type="predicted"/>
<dbReference type="Proteomes" id="UP000008044">
    <property type="component" value="Chromosome"/>
</dbReference>
<dbReference type="GO" id="GO:0008767">
    <property type="term" value="F:UDP-galactopyranose mutase activity"/>
    <property type="evidence" value="ECO:0007669"/>
    <property type="project" value="TreeGrafter"/>
</dbReference>
<name>A0A0H3IB14_PECPM</name>
<evidence type="ECO:0000313" key="2">
    <source>
        <dbReference type="Proteomes" id="UP000008044"/>
    </source>
</evidence>
<reference evidence="1 2" key="1">
    <citation type="journal article" date="2012" name="J. Bacteriol.">
        <title>Genome sequence of Pectobacterium sp. strain SCC3193.</title>
        <authorList>
            <person name="Koskinen J.P."/>
            <person name="Laine P."/>
            <person name="Niemi O."/>
            <person name="Nykyri J."/>
            <person name="Harjunpaa H."/>
            <person name="Auvinen P."/>
            <person name="Paulin L."/>
            <person name="Pirhonen M."/>
            <person name="Palva T."/>
            <person name="Holm L."/>
        </authorList>
    </citation>
    <scope>NUCLEOTIDE SEQUENCE [LARGE SCALE GENOMIC DNA]</scope>
    <source>
        <strain evidence="1 2">SCC3193</strain>
    </source>
</reference>
<dbReference type="Gene3D" id="3.40.50.720">
    <property type="entry name" value="NAD(P)-binding Rossmann-like Domain"/>
    <property type="match status" value="1"/>
</dbReference>
<dbReference type="STRING" id="1905730.W5S_3005"/>
<organism evidence="1 2">
    <name type="scientific">Pectobacterium parmentieri</name>
    <dbReference type="NCBI Taxonomy" id="1905730"/>
    <lineage>
        <taxon>Bacteria</taxon>
        <taxon>Pseudomonadati</taxon>
        <taxon>Pseudomonadota</taxon>
        <taxon>Gammaproteobacteria</taxon>
        <taxon>Enterobacterales</taxon>
        <taxon>Pectobacteriaceae</taxon>
        <taxon>Pectobacterium</taxon>
    </lineage>
</organism>
<protein>
    <recommendedName>
        <fullName evidence="3">UDP-galactopyranose mutase</fullName>
    </recommendedName>
</protein>
<dbReference type="HOGENOM" id="CLU_2555245_0_0_6"/>
<dbReference type="KEGG" id="pec:W5S_3005"/>
<gene>
    <name evidence="1" type="ordered locus">W5S_3005</name>
</gene>
<evidence type="ECO:0008006" key="3">
    <source>
        <dbReference type="Google" id="ProtNLM"/>
    </source>
</evidence>
<dbReference type="eggNOG" id="COG0562">
    <property type="taxonomic scope" value="Bacteria"/>
</dbReference>
<dbReference type="AlphaFoldDB" id="A0A0H3IB14"/>